<dbReference type="EMBL" id="RAQO01000002">
    <property type="protein sequence ID" value="RKF21474.1"/>
    <property type="molecule type" value="Genomic_DNA"/>
</dbReference>
<protein>
    <recommendedName>
        <fullName evidence="3">Flagellar biosynthesis protein FlgE</fullName>
    </recommendedName>
</protein>
<sequence length="81" mass="8496">MQITGNSASQSGLQLLREADQKIANNAQQIASSSLVDKGQTTQPLTESIIHLTEAEHSARIGAKIIAAADEALGTLIDIKV</sequence>
<dbReference type="Proteomes" id="UP000286482">
    <property type="component" value="Unassembled WGS sequence"/>
</dbReference>
<comment type="caution">
    <text evidence="1">The sequence shown here is derived from an EMBL/GenBank/DDBJ whole genome shotgun (WGS) entry which is preliminary data.</text>
</comment>
<evidence type="ECO:0008006" key="3">
    <source>
        <dbReference type="Google" id="ProtNLM"/>
    </source>
</evidence>
<keyword evidence="2" id="KW-1185">Reference proteome</keyword>
<proteinExistence type="predicted"/>
<reference evidence="1 2" key="1">
    <citation type="submission" date="2018-09" db="EMBL/GenBank/DDBJ databases">
        <authorList>
            <person name="Wang Z."/>
        </authorList>
    </citation>
    <scope>NUCLEOTIDE SEQUENCE [LARGE SCALE GENOMIC DNA]</scope>
    <source>
        <strain evidence="1 2">ALS 81</strain>
    </source>
</reference>
<evidence type="ECO:0000313" key="2">
    <source>
        <dbReference type="Proteomes" id="UP000286482"/>
    </source>
</evidence>
<name>A0A420ELK5_9ALTE</name>
<organism evidence="1 2">
    <name type="scientific">Alginatibacterium sediminis</name>
    <dbReference type="NCBI Taxonomy" id="2164068"/>
    <lineage>
        <taxon>Bacteria</taxon>
        <taxon>Pseudomonadati</taxon>
        <taxon>Pseudomonadota</taxon>
        <taxon>Gammaproteobacteria</taxon>
        <taxon>Alteromonadales</taxon>
        <taxon>Alteromonadaceae</taxon>
        <taxon>Alginatibacterium</taxon>
    </lineage>
</organism>
<dbReference type="OrthoDB" id="5705747at2"/>
<dbReference type="AlphaFoldDB" id="A0A420ELK5"/>
<dbReference type="RefSeq" id="WP_120353277.1">
    <property type="nucleotide sequence ID" value="NZ_RAQO01000002.1"/>
</dbReference>
<accession>A0A420ELK5</accession>
<evidence type="ECO:0000313" key="1">
    <source>
        <dbReference type="EMBL" id="RKF21474.1"/>
    </source>
</evidence>
<gene>
    <name evidence="1" type="ORF">DBZ36_02155</name>
</gene>